<dbReference type="InterPro" id="IPR036397">
    <property type="entry name" value="RNaseH_sf"/>
</dbReference>
<feature type="compositionally biased region" description="Basic and acidic residues" evidence="3">
    <location>
        <begin position="679"/>
        <end position="711"/>
    </location>
</feature>
<evidence type="ECO:0000256" key="2">
    <source>
        <dbReference type="ARBA" id="ARBA00008372"/>
    </source>
</evidence>
<dbReference type="EMBL" id="JAAIUW010000005">
    <property type="protein sequence ID" value="KAF7831267.1"/>
    <property type="molecule type" value="Genomic_DNA"/>
</dbReference>
<feature type="region of interest" description="Disordered" evidence="3">
    <location>
        <begin position="641"/>
        <end position="722"/>
    </location>
</feature>
<comment type="caution">
    <text evidence="4">The sequence shown here is derived from an EMBL/GenBank/DDBJ whole genome shotgun (WGS) entry which is preliminary data.</text>
</comment>
<comment type="cofactor">
    <cofactor evidence="1">
        <name>a divalent metal cation</name>
        <dbReference type="ChEBI" id="CHEBI:60240"/>
    </cofactor>
</comment>
<evidence type="ECO:0000313" key="5">
    <source>
        <dbReference type="Proteomes" id="UP000634136"/>
    </source>
</evidence>
<proteinExistence type="inferred from homology"/>
<evidence type="ECO:0000256" key="1">
    <source>
        <dbReference type="ARBA" id="ARBA00001968"/>
    </source>
</evidence>
<sequence length="722" mass="83336">MKTQKLTRWALSRALSSASQPPPSLPSASAFPLKTVTKTNFEASLAQLRHHVRDSDFVAIDLEMTGITSAPWRESFEFDRSDVRYLKVKDSADKFAVVQFGVCPFRWDPSKQILIAYPHNFYVFPRQELTGLGPRYEFLCQTTSIDFLAKYQFDFNTCIHEGFLLSLLFPMKKLLGKFEKLHPWIMSGISYLSREQEDAPLVNMADVLFTERIKNKFSEWRDGLLRERNGEDQIQGFSKDSKQQIEVIFYKMNPALRLHGFTSHQVNLIKLVIRKYFRDLVYVNVNNAASGLQQMVVYTDSKDELKLLLKEVKDEHHRTAEMKIQAAVGFRHVIDLLSSEQKLIVGHNCFLDIAHVYSKFIGPLPRTAEEFVASVNKYFPRIVDTKILLNSNNSLQERMRRSGKSLASLFSFLCPQIAVGFKSSDLDSLSRMKVEVEVNDLRSSSWNPGGKHEAGYDAFMTGCVFAQLCSHLGVDFKLDDSSQHLALNENIQKCINLLYLSWMHGDIIDLNTELLFADQAKAVEDFGGVNIYLIWIVDHKKKARKIEICELQAMCCFEIKEIYHIGEENLMGVRKKLERVMKPLWVSERNEKVDKLESCVILTSKIPGIRRNCFVVFDAYEKLYVLHYTHYLHNVGVPTIAGKSKSESKDKEKKHKKHKDRDKEKDKEHKKHKHRHKDRSKDKDKDKKKDKSGHQDSSADHAKKHHEKVEEFQSAGFSVPKY</sequence>
<feature type="compositionally biased region" description="Basic residues" evidence="3">
    <location>
        <begin position="668"/>
        <end position="678"/>
    </location>
</feature>
<dbReference type="SUPFAM" id="SSF53098">
    <property type="entry name" value="Ribonuclease H-like"/>
    <property type="match status" value="1"/>
</dbReference>
<dbReference type="GO" id="GO:0000175">
    <property type="term" value="F:3'-5'-RNA exonuclease activity"/>
    <property type="evidence" value="ECO:0007669"/>
    <property type="project" value="TreeGrafter"/>
</dbReference>
<dbReference type="InterPro" id="IPR051181">
    <property type="entry name" value="CAF1_poly(A)_ribonucleases"/>
</dbReference>
<keyword evidence="5" id="KW-1185">Reference proteome</keyword>
<evidence type="ECO:0000313" key="4">
    <source>
        <dbReference type="EMBL" id="KAF7831267.1"/>
    </source>
</evidence>
<protein>
    <submittedName>
        <fullName evidence="4">Poly(A)-specific ribonuclease PARN isoform X1</fullName>
    </submittedName>
</protein>
<dbReference type="GO" id="GO:0003723">
    <property type="term" value="F:RNA binding"/>
    <property type="evidence" value="ECO:0007669"/>
    <property type="project" value="TreeGrafter"/>
</dbReference>
<dbReference type="InterPro" id="IPR012337">
    <property type="entry name" value="RNaseH-like_sf"/>
</dbReference>
<dbReference type="AlphaFoldDB" id="A0A834U0W0"/>
<gene>
    <name evidence="4" type="ORF">G2W53_013600</name>
</gene>
<dbReference type="InterPro" id="IPR006941">
    <property type="entry name" value="RNase_CAF1"/>
</dbReference>
<organism evidence="4 5">
    <name type="scientific">Senna tora</name>
    <dbReference type="NCBI Taxonomy" id="362788"/>
    <lineage>
        <taxon>Eukaryota</taxon>
        <taxon>Viridiplantae</taxon>
        <taxon>Streptophyta</taxon>
        <taxon>Embryophyta</taxon>
        <taxon>Tracheophyta</taxon>
        <taxon>Spermatophyta</taxon>
        <taxon>Magnoliopsida</taxon>
        <taxon>eudicotyledons</taxon>
        <taxon>Gunneridae</taxon>
        <taxon>Pentapetalae</taxon>
        <taxon>rosids</taxon>
        <taxon>fabids</taxon>
        <taxon>Fabales</taxon>
        <taxon>Fabaceae</taxon>
        <taxon>Caesalpinioideae</taxon>
        <taxon>Cassia clade</taxon>
        <taxon>Senna</taxon>
    </lineage>
</organism>
<dbReference type="Gene3D" id="3.30.420.10">
    <property type="entry name" value="Ribonuclease H-like superfamily/Ribonuclease H"/>
    <property type="match status" value="2"/>
</dbReference>
<dbReference type="Proteomes" id="UP000634136">
    <property type="component" value="Unassembled WGS sequence"/>
</dbReference>
<dbReference type="OrthoDB" id="1432093at2759"/>
<reference evidence="4" key="1">
    <citation type="submission" date="2020-09" db="EMBL/GenBank/DDBJ databases">
        <title>Genome-Enabled Discovery of Anthraquinone Biosynthesis in Senna tora.</title>
        <authorList>
            <person name="Kang S.-H."/>
            <person name="Pandey R.P."/>
            <person name="Lee C.-M."/>
            <person name="Sim J.-S."/>
            <person name="Jeong J.-T."/>
            <person name="Choi B.-S."/>
            <person name="Jung M."/>
            <person name="Ginzburg D."/>
            <person name="Zhao K."/>
            <person name="Won S.Y."/>
            <person name="Oh T.-J."/>
            <person name="Yu Y."/>
            <person name="Kim N.-H."/>
            <person name="Lee O.R."/>
            <person name="Lee T.-H."/>
            <person name="Bashyal P."/>
            <person name="Kim T.-S."/>
            <person name="Lee W.-H."/>
            <person name="Kawkins C."/>
            <person name="Kim C.-K."/>
            <person name="Kim J.S."/>
            <person name="Ahn B.O."/>
            <person name="Rhee S.Y."/>
            <person name="Sohng J.K."/>
        </authorList>
    </citation>
    <scope>NUCLEOTIDE SEQUENCE</scope>
    <source>
        <tissue evidence="4">Leaf</tissue>
    </source>
</reference>
<dbReference type="PANTHER" id="PTHR15092:SF22">
    <property type="entry name" value="POLY(A)-SPECIFIC RIBONUCLEASE PNLDC1"/>
    <property type="match status" value="1"/>
</dbReference>
<dbReference type="Pfam" id="PF04857">
    <property type="entry name" value="CAF1"/>
    <property type="match status" value="2"/>
</dbReference>
<accession>A0A834U0W0</accession>
<dbReference type="PANTHER" id="PTHR15092">
    <property type="entry name" value="POLY A -SPECIFIC RIBONUCLEASE/TARGET OF EGR1, MEMBER 1"/>
    <property type="match status" value="1"/>
</dbReference>
<evidence type="ECO:0000256" key="3">
    <source>
        <dbReference type="SAM" id="MobiDB-lite"/>
    </source>
</evidence>
<name>A0A834U0W0_9FABA</name>
<comment type="similarity">
    <text evidence="2">Belongs to the CAF1 family.</text>
</comment>